<dbReference type="FunFam" id="1.20.1250.20:FF:000068">
    <property type="entry name" value="MFS general substrate transporter"/>
    <property type="match status" value="1"/>
</dbReference>
<evidence type="ECO:0000313" key="10">
    <source>
        <dbReference type="Proteomes" id="UP000782241"/>
    </source>
</evidence>
<evidence type="ECO:0000256" key="3">
    <source>
        <dbReference type="ARBA" id="ARBA00022692"/>
    </source>
</evidence>
<feature type="transmembrane region" description="Helical" evidence="7">
    <location>
        <begin position="412"/>
        <end position="434"/>
    </location>
</feature>
<feature type="transmembrane region" description="Helical" evidence="7">
    <location>
        <begin position="323"/>
        <end position="343"/>
    </location>
</feature>
<evidence type="ECO:0000256" key="6">
    <source>
        <dbReference type="ARBA" id="ARBA00023180"/>
    </source>
</evidence>
<dbReference type="GO" id="GO:0022857">
    <property type="term" value="F:transmembrane transporter activity"/>
    <property type="evidence" value="ECO:0007669"/>
    <property type="project" value="InterPro"/>
</dbReference>
<dbReference type="PANTHER" id="PTHR43791">
    <property type="entry name" value="PERMEASE-RELATED"/>
    <property type="match status" value="1"/>
</dbReference>
<dbReference type="SUPFAM" id="SSF103473">
    <property type="entry name" value="MFS general substrate transporter"/>
    <property type="match status" value="1"/>
</dbReference>
<proteinExistence type="predicted"/>
<feature type="transmembrane region" description="Helical" evidence="7">
    <location>
        <begin position="123"/>
        <end position="141"/>
    </location>
</feature>
<dbReference type="Proteomes" id="UP000782241">
    <property type="component" value="Unassembled WGS sequence"/>
</dbReference>
<feature type="transmembrane region" description="Helical" evidence="7">
    <location>
        <begin position="216"/>
        <end position="238"/>
    </location>
</feature>
<dbReference type="EMBL" id="JAGPUO010000036">
    <property type="protein sequence ID" value="KAG5655094.1"/>
    <property type="molecule type" value="Genomic_DNA"/>
</dbReference>
<reference evidence="9" key="1">
    <citation type="submission" date="2021-04" db="EMBL/GenBank/DDBJ databases">
        <title>Draft genome of Fusarium avenaceum strain F156N33, isolated from an atmospheric sample in Virginia.</title>
        <authorList>
            <person name="Yang S."/>
            <person name="Vinatzer B.A."/>
            <person name="Coleman J."/>
        </authorList>
    </citation>
    <scope>NUCLEOTIDE SEQUENCE</scope>
    <source>
        <strain evidence="9">F156N33</strain>
    </source>
</reference>
<gene>
    <name evidence="9" type="ORF">KAF25_000217</name>
</gene>
<dbReference type="Gene3D" id="1.20.1250.20">
    <property type="entry name" value="MFS general substrate transporter like domains"/>
    <property type="match status" value="2"/>
</dbReference>
<keyword evidence="4 7" id="KW-1133">Transmembrane helix</keyword>
<keyword evidence="2" id="KW-0813">Transport</keyword>
<dbReference type="Pfam" id="PF07690">
    <property type="entry name" value="MFS_1"/>
    <property type="match status" value="1"/>
</dbReference>
<keyword evidence="3 7" id="KW-0812">Transmembrane</keyword>
<comment type="subcellular location">
    <subcellularLocation>
        <location evidence="1">Membrane</location>
        <topology evidence="1">Multi-pass membrane protein</topology>
    </subcellularLocation>
</comment>
<evidence type="ECO:0000256" key="5">
    <source>
        <dbReference type="ARBA" id="ARBA00023136"/>
    </source>
</evidence>
<evidence type="ECO:0000256" key="2">
    <source>
        <dbReference type="ARBA" id="ARBA00022448"/>
    </source>
</evidence>
<evidence type="ECO:0000259" key="8">
    <source>
        <dbReference type="PROSITE" id="PS50850"/>
    </source>
</evidence>
<protein>
    <recommendedName>
        <fullName evidence="8">Major facilitator superfamily (MFS) profile domain-containing protein</fullName>
    </recommendedName>
</protein>
<keyword evidence="10" id="KW-1185">Reference proteome</keyword>
<sequence length="500" mass="56118">MVTSTYLNSPAFTIMADYTDKITAEHASNKGAESTMEQTTDDSLQSKKLLRKCDLHLLPPLMVIYFLSFMDRTNIGNAKIQGMTETLNMTGNDYNMALFVFFIPYILFEVPFNIIIKKISPSLWLASITVLWGISTVGMGFVKNIEALIACRVLLGFFEAGIVPGCIYLISMYYKRYEVQWRMSLFFSASILAGAFSGLLAFAIAKMHDVGGLEAWRWIFILEGLLTVIVGIVAKWWIPDWPETASFLTEEERARLIGRLAEDSGDAKMDHLNKTAWGRILSDWKMYLGTIAYFGIVNNGYASSFFIPTILREMGYAAERAQILTIPVYIVATFGCLIAAFLADRLRHRYSFTIIGVLVTTVGYVLLLCQQHVPTGARYFSLFMLVTGGYITQPVLLGWLSNTMSGHYKRSVSSAVQIGLGNIGGIVASNVFLAREAPQYWTGLGVSLSMVWLCGISCTVFYFLAIRENKKRDRGERDYRLQGADAMNLGDDHPHWRYTT</sequence>
<dbReference type="FunFam" id="1.20.1250.20:FF:000034">
    <property type="entry name" value="MFS general substrate transporter"/>
    <property type="match status" value="1"/>
</dbReference>
<feature type="transmembrane region" description="Helical" evidence="7">
    <location>
        <begin position="183"/>
        <end position="204"/>
    </location>
</feature>
<dbReference type="PANTHER" id="PTHR43791:SF52">
    <property type="entry name" value="TRANSPORTER, PUTATIVE (AFU_ORTHOLOGUE AFUA_1G11820)-RELATED"/>
    <property type="match status" value="1"/>
</dbReference>
<accession>A0A9P7KME0</accession>
<evidence type="ECO:0000256" key="7">
    <source>
        <dbReference type="SAM" id="Phobius"/>
    </source>
</evidence>
<feature type="transmembrane region" description="Helical" evidence="7">
    <location>
        <begin position="440"/>
        <end position="464"/>
    </location>
</feature>
<comment type="caution">
    <text evidence="9">The sequence shown here is derived from an EMBL/GenBank/DDBJ whole genome shotgun (WGS) entry which is preliminary data.</text>
</comment>
<feature type="transmembrane region" description="Helical" evidence="7">
    <location>
        <begin position="379"/>
        <end position="400"/>
    </location>
</feature>
<evidence type="ECO:0000313" key="9">
    <source>
        <dbReference type="EMBL" id="KAG5655094.1"/>
    </source>
</evidence>
<feature type="transmembrane region" description="Helical" evidence="7">
    <location>
        <begin position="96"/>
        <end position="116"/>
    </location>
</feature>
<feature type="transmembrane region" description="Helical" evidence="7">
    <location>
        <begin position="350"/>
        <end position="367"/>
    </location>
</feature>
<evidence type="ECO:0000256" key="4">
    <source>
        <dbReference type="ARBA" id="ARBA00022989"/>
    </source>
</evidence>
<dbReference type="AlphaFoldDB" id="A0A9P7KME0"/>
<dbReference type="InterPro" id="IPR011701">
    <property type="entry name" value="MFS"/>
</dbReference>
<dbReference type="PROSITE" id="PS50850">
    <property type="entry name" value="MFS"/>
    <property type="match status" value="1"/>
</dbReference>
<dbReference type="InterPro" id="IPR036259">
    <property type="entry name" value="MFS_trans_sf"/>
</dbReference>
<feature type="transmembrane region" description="Helical" evidence="7">
    <location>
        <begin position="147"/>
        <end position="171"/>
    </location>
</feature>
<keyword evidence="6" id="KW-0325">Glycoprotein</keyword>
<name>A0A9P7KME0_9HYPO</name>
<keyword evidence="5 7" id="KW-0472">Membrane</keyword>
<dbReference type="InterPro" id="IPR020846">
    <property type="entry name" value="MFS_dom"/>
</dbReference>
<feature type="domain" description="Major facilitator superfamily (MFS) profile" evidence="8">
    <location>
        <begin position="57"/>
        <end position="470"/>
    </location>
</feature>
<evidence type="ECO:0000256" key="1">
    <source>
        <dbReference type="ARBA" id="ARBA00004141"/>
    </source>
</evidence>
<feature type="transmembrane region" description="Helical" evidence="7">
    <location>
        <begin position="287"/>
        <end position="311"/>
    </location>
</feature>
<organism evidence="9 10">
    <name type="scientific">Fusarium avenaceum</name>
    <dbReference type="NCBI Taxonomy" id="40199"/>
    <lineage>
        <taxon>Eukaryota</taxon>
        <taxon>Fungi</taxon>
        <taxon>Dikarya</taxon>
        <taxon>Ascomycota</taxon>
        <taxon>Pezizomycotina</taxon>
        <taxon>Sordariomycetes</taxon>
        <taxon>Hypocreomycetidae</taxon>
        <taxon>Hypocreales</taxon>
        <taxon>Nectriaceae</taxon>
        <taxon>Fusarium</taxon>
        <taxon>Fusarium tricinctum species complex</taxon>
    </lineage>
</organism>
<dbReference type="GO" id="GO:0016020">
    <property type="term" value="C:membrane"/>
    <property type="evidence" value="ECO:0007669"/>
    <property type="project" value="UniProtKB-SubCell"/>
</dbReference>